<name>A0A7W9MTY3_9ACTN</name>
<feature type="region of interest" description="Disordered" evidence="1">
    <location>
        <begin position="209"/>
        <end position="237"/>
    </location>
</feature>
<feature type="domain" description="DUF2207" evidence="3">
    <location>
        <begin position="10"/>
        <end position="161"/>
    </location>
</feature>
<protein>
    <recommendedName>
        <fullName evidence="3">DUF2207 domain-containing protein</fullName>
    </recommendedName>
</protein>
<dbReference type="AlphaFoldDB" id="A0A7W9MTY3"/>
<dbReference type="Proteomes" id="UP000549971">
    <property type="component" value="Unassembled WGS sequence"/>
</dbReference>
<dbReference type="EMBL" id="JACHMY010000001">
    <property type="protein sequence ID" value="MBB5835620.1"/>
    <property type="molecule type" value="Genomic_DNA"/>
</dbReference>
<reference evidence="4 5" key="1">
    <citation type="submission" date="2020-08" db="EMBL/GenBank/DDBJ databases">
        <title>Sequencing the genomes of 1000 actinobacteria strains.</title>
        <authorList>
            <person name="Klenk H.-P."/>
        </authorList>
    </citation>
    <scope>NUCLEOTIDE SEQUENCE [LARGE SCALE GENOMIC DNA]</scope>
    <source>
        <strain evidence="4 5">DSM 28967</strain>
    </source>
</reference>
<organism evidence="4 5">
    <name type="scientific">Kribbella italica</name>
    <dbReference type="NCBI Taxonomy" id="1540520"/>
    <lineage>
        <taxon>Bacteria</taxon>
        <taxon>Bacillati</taxon>
        <taxon>Actinomycetota</taxon>
        <taxon>Actinomycetes</taxon>
        <taxon>Propionibacteriales</taxon>
        <taxon>Kribbellaceae</taxon>
        <taxon>Kribbella</taxon>
    </lineage>
</organism>
<dbReference type="Pfam" id="PF09972">
    <property type="entry name" value="DUF2207"/>
    <property type="match status" value="1"/>
</dbReference>
<evidence type="ECO:0000313" key="5">
    <source>
        <dbReference type="Proteomes" id="UP000549971"/>
    </source>
</evidence>
<feature type="compositionally biased region" description="Polar residues" evidence="1">
    <location>
        <begin position="226"/>
        <end position="237"/>
    </location>
</feature>
<proteinExistence type="predicted"/>
<gene>
    <name evidence="4" type="ORF">HDA39_002354</name>
</gene>
<keyword evidence="5" id="KW-1185">Reference proteome</keyword>
<dbReference type="RefSeq" id="WP_184795244.1">
    <property type="nucleotide sequence ID" value="NZ_JACHMY010000001.1"/>
</dbReference>
<evidence type="ECO:0000256" key="2">
    <source>
        <dbReference type="SAM" id="Phobius"/>
    </source>
</evidence>
<keyword evidence="2" id="KW-0812">Transmembrane</keyword>
<evidence type="ECO:0000256" key="1">
    <source>
        <dbReference type="SAM" id="MobiDB-lite"/>
    </source>
</evidence>
<dbReference type="InterPro" id="IPR018702">
    <property type="entry name" value="DUF2207"/>
</dbReference>
<keyword evidence="2" id="KW-1133">Transmembrane helix</keyword>
<sequence>MAYSPGGSGIVRLTADYKVRADGVLEVVETIDYAYERNGHRLDRALQVRRPADTGNLLTGSAQRGRDRVWKITGITATDATGAAVAVDVSERDPLLPPYTGGSVDGWDSRLADLRVKIGPDLPSVDASPGVAERPRSTTFVLRYQVRGALERVGHDYELNWPDRHRVASGDESDELDAPTPEIRLEVPGELVTAGCAGYYAVAENFRRTRPTSPCSTTQDAPRQARFSSQRKNSTVTVTARIPRSSVEDGGALYDDPPVPRSAWITRALAGAAVLAGMWGVIAGTQRRQRSRRLIS</sequence>
<evidence type="ECO:0000313" key="4">
    <source>
        <dbReference type="EMBL" id="MBB5835620.1"/>
    </source>
</evidence>
<evidence type="ECO:0000259" key="3">
    <source>
        <dbReference type="Pfam" id="PF09972"/>
    </source>
</evidence>
<feature type="transmembrane region" description="Helical" evidence="2">
    <location>
        <begin position="264"/>
        <end position="284"/>
    </location>
</feature>
<accession>A0A7W9MTY3</accession>
<comment type="caution">
    <text evidence="4">The sequence shown here is derived from an EMBL/GenBank/DDBJ whole genome shotgun (WGS) entry which is preliminary data.</text>
</comment>
<keyword evidence="2" id="KW-0472">Membrane</keyword>